<sequence length="185" mass="21305">MEYRYFKGNLNAEPLKTLNEDWLKRFEERNKKLKAIFDTMPFYDGWYGGEEFISGIVCNSDNPHLEQLKQTKGYKLTLSDSQDKYIVRPDKRYKIGKELDKALCNVYQILRQYPPFKKFITECLDINRMVLDGRIGYFSSASVCGEVLLVCIPVKGQGCSGDDFPAVPDSLTEIKESEFLAIQGK</sequence>
<accession>A0A0A2XQK0</accession>
<evidence type="ECO:0000313" key="2">
    <source>
        <dbReference type="Proteomes" id="UP000030418"/>
    </source>
</evidence>
<comment type="caution">
    <text evidence="1">The sequence shown here is derived from an EMBL/GenBank/DDBJ whole genome shotgun (WGS) entry which is preliminary data.</text>
</comment>
<dbReference type="AlphaFoldDB" id="A0A0A2XQK0"/>
<dbReference type="InterPro" id="IPR035360">
    <property type="entry name" value="DUF5420"/>
</dbReference>
<name>A0A0A2XQK0_9PAST</name>
<dbReference type="EMBL" id="JPXY01000003">
    <property type="protein sequence ID" value="KGQ34631.1"/>
    <property type="molecule type" value="Genomic_DNA"/>
</dbReference>
<organism evidence="1 2">
    <name type="scientific">Gallibacterium genomosp. 2</name>
    <dbReference type="NCBI Taxonomy" id="155517"/>
    <lineage>
        <taxon>Bacteria</taxon>
        <taxon>Pseudomonadati</taxon>
        <taxon>Pseudomonadota</taxon>
        <taxon>Gammaproteobacteria</taxon>
        <taxon>Pasteurellales</taxon>
        <taxon>Pasteurellaceae</taxon>
        <taxon>Gallibacterium</taxon>
    </lineage>
</organism>
<evidence type="ECO:0000313" key="1">
    <source>
        <dbReference type="EMBL" id="KGQ34631.1"/>
    </source>
</evidence>
<proteinExistence type="predicted"/>
<dbReference type="RefSeq" id="WP_052121762.1">
    <property type="nucleotide sequence ID" value="NZ_JPXY01000003.1"/>
</dbReference>
<keyword evidence="2" id="KW-1185">Reference proteome</keyword>
<dbReference type="Pfam" id="PF17457">
    <property type="entry name" value="DUF5420"/>
    <property type="match status" value="1"/>
</dbReference>
<dbReference type="Proteomes" id="UP000030418">
    <property type="component" value="Unassembled WGS sequence"/>
</dbReference>
<protein>
    <submittedName>
        <fullName evidence="1">Uncharacterized protein</fullName>
    </submittedName>
</protein>
<gene>
    <name evidence="1" type="ORF">P375_00355</name>
</gene>
<reference evidence="1 2" key="1">
    <citation type="submission" date="2014-08" db="EMBL/GenBank/DDBJ databases">
        <title>Chaperone-usher fimbriae in a diverse selection of Gallibacterium genomes.</title>
        <authorList>
            <person name="Kudirkiene E."/>
            <person name="Bager R.J."/>
            <person name="Johnson T.J."/>
            <person name="Bojesen A.M."/>
        </authorList>
    </citation>
    <scope>NUCLEOTIDE SEQUENCE [LARGE SCALE GENOMIC DNA]</scope>
    <source>
        <strain evidence="1 2">CCM5976</strain>
    </source>
</reference>